<organism evidence="5 6">
    <name type="scientific">Linum trigynum</name>
    <dbReference type="NCBI Taxonomy" id="586398"/>
    <lineage>
        <taxon>Eukaryota</taxon>
        <taxon>Viridiplantae</taxon>
        <taxon>Streptophyta</taxon>
        <taxon>Embryophyta</taxon>
        <taxon>Tracheophyta</taxon>
        <taxon>Spermatophyta</taxon>
        <taxon>Magnoliopsida</taxon>
        <taxon>eudicotyledons</taxon>
        <taxon>Gunneridae</taxon>
        <taxon>Pentapetalae</taxon>
        <taxon>rosids</taxon>
        <taxon>fabids</taxon>
        <taxon>Malpighiales</taxon>
        <taxon>Linaceae</taxon>
        <taxon>Linum</taxon>
    </lineage>
</organism>
<comment type="function">
    <text evidence="3">Component of the exocyst complex involved in the docking of exocytic vesicles with fusion sites on the plasma membrane.</text>
</comment>
<accession>A0AAV2F6D4</accession>
<dbReference type="GO" id="GO:0006612">
    <property type="term" value="P:protein targeting to membrane"/>
    <property type="evidence" value="ECO:0007669"/>
    <property type="project" value="UniProtKB-UniRule"/>
</dbReference>
<dbReference type="Proteomes" id="UP001497516">
    <property type="component" value="Chromosome 6"/>
</dbReference>
<dbReference type="GO" id="GO:0016746">
    <property type="term" value="F:acyltransferase activity"/>
    <property type="evidence" value="ECO:0007669"/>
    <property type="project" value="InterPro"/>
</dbReference>
<evidence type="ECO:0000313" key="5">
    <source>
        <dbReference type="EMBL" id="CAL1393781.1"/>
    </source>
</evidence>
<keyword evidence="3" id="KW-0653">Protein transport</keyword>
<dbReference type="Pfam" id="PF04048">
    <property type="entry name" value="Sec8_N"/>
    <property type="match status" value="1"/>
</dbReference>
<dbReference type="GO" id="GO:0006904">
    <property type="term" value="P:vesicle docking involved in exocytosis"/>
    <property type="evidence" value="ECO:0007669"/>
    <property type="project" value="InterPro"/>
</dbReference>
<proteinExistence type="inferred from homology"/>
<keyword evidence="6" id="KW-1185">Reference proteome</keyword>
<dbReference type="PANTHER" id="PTHR14146:SF0">
    <property type="entry name" value="EXOCYST COMPLEX COMPONENT 4"/>
    <property type="match status" value="1"/>
</dbReference>
<evidence type="ECO:0000313" key="6">
    <source>
        <dbReference type="Proteomes" id="UP001497516"/>
    </source>
</evidence>
<evidence type="ECO:0000256" key="1">
    <source>
        <dbReference type="ARBA" id="ARBA00022448"/>
    </source>
</evidence>
<keyword evidence="1 3" id="KW-0813">Transport</keyword>
<evidence type="ECO:0000259" key="4">
    <source>
        <dbReference type="Pfam" id="PF04048"/>
    </source>
</evidence>
<gene>
    <name evidence="5" type="ORF">LTRI10_LOCUS34333</name>
</gene>
<dbReference type="GO" id="GO:0015031">
    <property type="term" value="P:protein transport"/>
    <property type="evidence" value="ECO:0007669"/>
    <property type="project" value="UniProtKB-KW"/>
</dbReference>
<evidence type="ECO:0000256" key="2">
    <source>
        <dbReference type="ARBA" id="ARBA00022483"/>
    </source>
</evidence>
<dbReference type="Gene3D" id="3.30.559.10">
    <property type="entry name" value="Chloramphenicol acetyltransferase-like domain"/>
    <property type="match status" value="1"/>
</dbReference>
<dbReference type="EMBL" id="OZ034819">
    <property type="protein sequence ID" value="CAL1393781.1"/>
    <property type="molecule type" value="Genomic_DNA"/>
</dbReference>
<dbReference type="GO" id="GO:0090522">
    <property type="term" value="P:vesicle tethering involved in exocytosis"/>
    <property type="evidence" value="ECO:0007669"/>
    <property type="project" value="UniProtKB-UniRule"/>
</dbReference>
<comment type="similarity">
    <text evidence="3">Belongs to the SEC8 family.</text>
</comment>
<name>A0AAV2F6D4_9ROSI</name>
<protein>
    <recommendedName>
        <fullName evidence="3">Exocyst complex component Sec8</fullName>
    </recommendedName>
</protein>
<reference evidence="5 6" key="1">
    <citation type="submission" date="2024-04" db="EMBL/GenBank/DDBJ databases">
        <authorList>
            <person name="Fracassetti M."/>
        </authorList>
    </citation>
    <scope>NUCLEOTIDE SEQUENCE [LARGE SCALE GENOMIC DNA]</scope>
</reference>
<dbReference type="InterPro" id="IPR023213">
    <property type="entry name" value="CAT-like_dom_sf"/>
</dbReference>
<sequence length="188" mass="21732">MSTHTNSRQPIPSIIINLSLRCINTICNHFLPFNFYLFFLDGLPVPPDKEYLRDEILKIDESWAVPRFDTLPNVVHILTSRDRENELHYLKEQIDIVEEVVDEVVHAYHSAFNKAIQNYSQIIAKRPLESKQTTPHLYFSDVILNPLLSFRKELKENHDIKVSVNDIVIKAVVVALKNVQEANGNESL</sequence>
<dbReference type="InterPro" id="IPR039682">
    <property type="entry name" value="Sec8/EXOC4"/>
</dbReference>
<dbReference type="InterPro" id="IPR007191">
    <property type="entry name" value="Sec8_exocyst_N"/>
</dbReference>
<dbReference type="AlphaFoldDB" id="A0AAV2F6D4"/>
<feature type="domain" description="Exocyst complex component Sec8 N-terminal" evidence="4">
    <location>
        <begin position="52"/>
        <end position="124"/>
    </location>
</feature>
<dbReference type="GO" id="GO:0000145">
    <property type="term" value="C:exocyst"/>
    <property type="evidence" value="ECO:0007669"/>
    <property type="project" value="UniProtKB-UniRule"/>
</dbReference>
<dbReference type="SUPFAM" id="SSF52777">
    <property type="entry name" value="CoA-dependent acyltransferases"/>
    <property type="match status" value="1"/>
</dbReference>
<dbReference type="PANTHER" id="PTHR14146">
    <property type="entry name" value="EXOCYST COMPLEX COMPONENT 4"/>
    <property type="match status" value="1"/>
</dbReference>
<dbReference type="GO" id="GO:0006893">
    <property type="term" value="P:Golgi to plasma membrane transport"/>
    <property type="evidence" value="ECO:0007669"/>
    <property type="project" value="TreeGrafter"/>
</dbReference>
<keyword evidence="2 3" id="KW-0268">Exocytosis</keyword>
<evidence type="ECO:0000256" key="3">
    <source>
        <dbReference type="RuleBase" id="RU367079"/>
    </source>
</evidence>